<dbReference type="STRING" id="78410.A0A0P7B5C0"/>
<protein>
    <submittedName>
        <fullName evidence="12">Uncharacterized protein</fullName>
    </submittedName>
</protein>
<dbReference type="SMART" id="SM00744">
    <property type="entry name" value="RINGv"/>
    <property type="match status" value="1"/>
</dbReference>
<evidence type="ECO:0000259" key="10">
    <source>
        <dbReference type="PROSITE" id="PS50089"/>
    </source>
</evidence>
<keyword evidence="6" id="KW-1133">Transmembrane helix</keyword>
<dbReference type="InterPro" id="IPR001841">
    <property type="entry name" value="Znf_RING"/>
</dbReference>
<accession>A0A0P7B5C0</accession>
<keyword evidence="13" id="KW-1185">Reference proteome</keyword>
<evidence type="ECO:0000256" key="8">
    <source>
        <dbReference type="PROSITE-ProRule" id="PRU00175"/>
    </source>
</evidence>
<dbReference type="PROSITE" id="PS50089">
    <property type="entry name" value="ZF_RING_2"/>
    <property type="match status" value="1"/>
</dbReference>
<evidence type="ECO:0000256" key="1">
    <source>
        <dbReference type="ARBA" id="ARBA00004141"/>
    </source>
</evidence>
<keyword evidence="4 8" id="KW-0863">Zinc-finger</keyword>
<feature type="domain" description="RING-type" evidence="10">
    <location>
        <begin position="25"/>
        <end position="76"/>
    </location>
</feature>
<gene>
    <name evidence="12" type="ORF">AK830_g1750</name>
</gene>
<evidence type="ECO:0000256" key="3">
    <source>
        <dbReference type="ARBA" id="ARBA00022723"/>
    </source>
</evidence>
<comment type="caution">
    <text evidence="12">The sequence shown here is derived from an EMBL/GenBank/DDBJ whole genome shotgun (WGS) entry which is preliminary data.</text>
</comment>
<dbReference type="InterPro" id="IPR013083">
    <property type="entry name" value="Znf_RING/FYVE/PHD"/>
</dbReference>
<dbReference type="Gene3D" id="3.30.40.10">
    <property type="entry name" value="Zinc/RING finger domain, C3HC4 (zinc finger)"/>
    <property type="match status" value="1"/>
</dbReference>
<evidence type="ECO:0000256" key="9">
    <source>
        <dbReference type="SAM" id="MobiDB-lite"/>
    </source>
</evidence>
<dbReference type="SUPFAM" id="SSF57850">
    <property type="entry name" value="RING/U-box"/>
    <property type="match status" value="1"/>
</dbReference>
<comment type="subcellular location">
    <subcellularLocation>
        <location evidence="1">Membrane</location>
        <topology evidence="1">Multi-pass membrane protein</topology>
    </subcellularLocation>
</comment>
<dbReference type="GO" id="GO:0016020">
    <property type="term" value="C:membrane"/>
    <property type="evidence" value="ECO:0007669"/>
    <property type="project" value="UniProtKB-SubCell"/>
</dbReference>
<evidence type="ECO:0000313" key="13">
    <source>
        <dbReference type="Proteomes" id="UP000050424"/>
    </source>
</evidence>
<organism evidence="12 13">
    <name type="scientific">Neonectria ditissima</name>
    <dbReference type="NCBI Taxonomy" id="78410"/>
    <lineage>
        <taxon>Eukaryota</taxon>
        <taxon>Fungi</taxon>
        <taxon>Dikarya</taxon>
        <taxon>Ascomycota</taxon>
        <taxon>Pezizomycotina</taxon>
        <taxon>Sordariomycetes</taxon>
        <taxon>Hypocreomycetidae</taxon>
        <taxon>Hypocreales</taxon>
        <taxon>Nectriaceae</taxon>
        <taxon>Neonectria</taxon>
    </lineage>
</organism>
<evidence type="ECO:0000256" key="6">
    <source>
        <dbReference type="ARBA" id="ARBA00022989"/>
    </source>
</evidence>
<feature type="domain" description="RING-CH-type" evidence="11">
    <location>
        <begin position="17"/>
        <end position="82"/>
    </location>
</feature>
<evidence type="ECO:0000256" key="2">
    <source>
        <dbReference type="ARBA" id="ARBA00022692"/>
    </source>
</evidence>
<keyword evidence="2" id="KW-0812">Transmembrane</keyword>
<evidence type="ECO:0000256" key="7">
    <source>
        <dbReference type="ARBA" id="ARBA00023136"/>
    </source>
</evidence>
<dbReference type="GO" id="GO:0008270">
    <property type="term" value="F:zinc ion binding"/>
    <property type="evidence" value="ECO:0007669"/>
    <property type="project" value="UniProtKB-KW"/>
</dbReference>
<sequence>MAPTTVDPSAAVAAAPRSAEAPRRCFICLTDEEPSDPPSSWVDPCPCTLEAHQDCMLSWVTDCERSNKPLLCPVCKSKIRLEGPWDPVVALTDVISSKFTRVSPFVLLTTATMGVQFSLQMYGACAMWAFAGRESLVQFMLGPELNVGGQNSRVMRMASERLGNALILMNVGPALLLGQLAPWLGNKIFLPTASLYGVYRVMHDDQFLSWPPSPQLAMALFPYARSAYINFWREFAFPLEVNLNRQILGLPALEPRQNDEAAVNQPAAPRNEHGGVLGFINNLLEALDEPDEEEDGGDGALAPLRIAHEEGQNEDGDVVVNIVIDEVLELAEEDLNDVTDDEEDDDDRVNRNRPADLPAVRVVPGAEREPDAAPEAAPADAPADHNEHEAPQAPPARRPGLGTILSGVSNAIVSALILPGISYAMGELLRLALPKTWTTMPRNPWFRTAGIMRPGLLQQQWGRSLVGGCLWVVIKDVVRLYTKYRKVTAMGKRRVKNVERNRRER</sequence>
<feature type="compositionally biased region" description="Acidic residues" evidence="9">
    <location>
        <begin position="333"/>
        <end position="347"/>
    </location>
</feature>
<keyword evidence="3" id="KW-0479">Metal-binding</keyword>
<dbReference type="PANTHER" id="PTHR46283">
    <property type="entry name" value="E3 UBIQUITIN-PROTEIN LIGASE MARCH5"/>
    <property type="match status" value="1"/>
</dbReference>
<keyword evidence="7" id="KW-0472">Membrane</keyword>
<dbReference type="Proteomes" id="UP000050424">
    <property type="component" value="Unassembled WGS sequence"/>
</dbReference>
<name>A0A0P7B5C0_9HYPO</name>
<evidence type="ECO:0000259" key="11">
    <source>
        <dbReference type="PROSITE" id="PS51292"/>
    </source>
</evidence>
<dbReference type="OrthoDB" id="5817083at2759"/>
<dbReference type="PROSITE" id="PS51292">
    <property type="entry name" value="ZF_RING_CH"/>
    <property type="match status" value="1"/>
</dbReference>
<feature type="region of interest" description="Disordered" evidence="9">
    <location>
        <begin position="333"/>
        <end position="401"/>
    </location>
</feature>
<dbReference type="InterPro" id="IPR011016">
    <property type="entry name" value="Znf_RING-CH"/>
</dbReference>
<proteinExistence type="predicted"/>
<reference evidence="12 13" key="1">
    <citation type="submission" date="2015-09" db="EMBL/GenBank/DDBJ databases">
        <title>Draft genome of a European isolate of the apple canker pathogen Neonectria ditissima.</title>
        <authorList>
            <person name="Gomez-Cortecero A."/>
            <person name="Harrison R.J."/>
            <person name="Armitage A.D."/>
        </authorList>
    </citation>
    <scope>NUCLEOTIDE SEQUENCE [LARGE SCALE GENOMIC DNA]</scope>
    <source>
        <strain evidence="12 13">R09/05</strain>
    </source>
</reference>
<keyword evidence="5" id="KW-0862">Zinc</keyword>
<evidence type="ECO:0000256" key="5">
    <source>
        <dbReference type="ARBA" id="ARBA00022833"/>
    </source>
</evidence>
<evidence type="ECO:0000313" key="12">
    <source>
        <dbReference type="EMBL" id="KPM44818.1"/>
    </source>
</evidence>
<evidence type="ECO:0000256" key="4">
    <source>
        <dbReference type="ARBA" id="ARBA00022771"/>
    </source>
</evidence>
<dbReference type="AlphaFoldDB" id="A0A0P7B5C0"/>
<dbReference type="EMBL" id="LKCW01000014">
    <property type="protein sequence ID" value="KPM44818.1"/>
    <property type="molecule type" value="Genomic_DNA"/>
</dbReference>